<keyword evidence="5" id="KW-0560">Oxidoreductase</keyword>
<organism evidence="9 10">
    <name type="scientific">Sporothrix bragantina</name>
    <dbReference type="NCBI Taxonomy" id="671064"/>
    <lineage>
        <taxon>Eukaryota</taxon>
        <taxon>Fungi</taxon>
        <taxon>Dikarya</taxon>
        <taxon>Ascomycota</taxon>
        <taxon>Pezizomycotina</taxon>
        <taxon>Sordariomycetes</taxon>
        <taxon>Sordariomycetidae</taxon>
        <taxon>Ophiostomatales</taxon>
        <taxon>Ophiostomataceae</taxon>
        <taxon>Sporothrix</taxon>
    </lineage>
</organism>
<dbReference type="InterPro" id="IPR001128">
    <property type="entry name" value="Cyt_P450"/>
</dbReference>
<evidence type="ECO:0000256" key="8">
    <source>
        <dbReference type="SAM" id="Phobius"/>
    </source>
</evidence>
<keyword evidence="10" id="KW-1185">Reference proteome</keyword>
<keyword evidence="4" id="KW-0479">Metal-binding</keyword>
<evidence type="ECO:0000256" key="3">
    <source>
        <dbReference type="ARBA" id="ARBA00022617"/>
    </source>
</evidence>
<name>A0ABP0CTR5_9PEZI</name>
<dbReference type="PRINTS" id="PR00385">
    <property type="entry name" value="P450"/>
</dbReference>
<proteinExistence type="inferred from homology"/>
<dbReference type="InterPro" id="IPR036396">
    <property type="entry name" value="Cyt_P450_sf"/>
</dbReference>
<feature type="transmembrane region" description="Helical" evidence="8">
    <location>
        <begin position="36"/>
        <end position="59"/>
    </location>
</feature>
<dbReference type="CDD" id="cd11058">
    <property type="entry name" value="CYP60B-like"/>
    <property type="match status" value="1"/>
</dbReference>
<dbReference type="PRINTS" id="PR00463">
    <property type="entry name" value="EP450I"/>
</dbReference>
<dbReference type="Gene3D" id="1.10.630.10">
    <property type="entry name" value="Cytochrome P450"/>
    <property type="match status" value="1"/>
</dbReference>
<keyword evidence="8" id="KW-1133">Transmembrane helix</keyword>
<dbReference type="EMBL" id="CAWUHC010000142">
    <property type="protein sequence ID" value="CAK7235525.1"/>
    <property type="molecule type" value="Genomic_DNA"/>
</dbReference>
<dbReference type="Pfam" id="PF00067">
    <property type="entry name" value="p450"/>
    <property type="match status" value="1"/>
</dbReference>
<gene>
    <name evidence="9" type="ORF">SBRCBS47491_009324</name>
</gene>
<protein>
    <recommendedName>
        <fullName evidence="11">Cytochrome P450 monooxygenase</fullName>
    </recommendedName>
</protein>
<evidence type="ECO:0000256" key="7">
    <source>
        <dbReference type="ARBA" id="ARBA00023033"/>
    </source>
</evidence>
<dbReference type="InterPro" id="IPR002401">
    <property type="entry name" value="Cyt_P450_E_grp-I"/>
</dbReference>
<evidence type="ECO:0000256" key="2">
    <source>
        <dbReference type="ARBA" id="ARBA00010617"/>
    </source>
</evidence>
<evidence type="ECO:0000256" key="6">
    <source>
        <dbReference type="ARBA" id="ARBA00023004"/>
    </source>
</evidence>
<sequence length="495" mass="55934">MLQNINLASIRQGRLAWLDQLVDTIDSHVSEISTTALYGISILSLVSVLVITYAIWLIYWHPLSAFPGDVVRWGPNELSFSTADAWKDIYDRRKDGKILVKDPNFYRVDDTVRAKHIVTTSDPEDHAQMRKMMSHAFSSKALLDQEDVIQHYANGLVDALYERCSGGPVNLVDFFNWTTFDILGEMAFGESFGSLKNRKTDSWIAIVLDGVKFTAWGVAINKLPFLVRLEQYVYPKHVLEAGHTHALQSKRKILKRADMNPARPDFASYILAKREALGITDWELAAHANALIIAGSETSATTLNGLFNYLTNYPDVYTKLKKEVRAAFKSGDEITAARAGSLPYLTACLEETMRIYPPIPNGMPRVTPPEGCMIDGRWVPGGTTVAVHMWAVTHNPANFKDPNVFRPERWLDKSEKADRLDASKPFLVGPRMCMGINMAWIEIRILAAKLVYYFDFEMVDKHNWCLGQECYTLWQKPVQYMVAKPAQPQPTPTVL</sequence>
<dbReference type="PANTHER" id="PTHR24305">
    <property type="entry name" value="CYTOCHROME P450"/>
    <property type="match status" value="1"/>
</dbReference>
<accession>A0ABP0CTR5</accession>
<dbReference type="InterPro" id="IPR050121">
    <property type="entry name" value="Cytochrome_P450_monoxygenase"/>
</dbReference>
<evidence type="ECO:0000256" key="1">
    <source>
        <dbReference type="ARBA" id="ARBA00001971"/>
    </source>
</evidence>
<evidence type="ECO:0008006" key="11">
    <source>
        <dbReference type="Google" id="ProtNLM"/>
    </source>
</evidence>
<dbReference type="PANTHER" id="PTHR24305:SF29">
    <property type="entry name" value="BENZOATE-PARA-HYDROXYLASE"/>
    <property type="match status" value="1"/>
</dbReference>
<comment type="cofactor">
    <cofactor evidence="1">
        <name>heme</name>
        <dbReference type="ChEBI" id="CHEBI:30413"/>
    </cofactor>
</comment>
<evidence type="ECO:0000256" key="4">
    <source>
        <dbReference type="ARBA" id="ARBA00022723"/>
    </source>
</evidence>
<keyword evidence="3" id="KW-0349">Heme</keyword>
<keyword evidence="8" id="KW-0472">Membrane</keyword>
<keyword evidence="6" id="KW-0408">Iron</keyword>
<keyword evidence="8" id="KW-0812">Transmembrane</keyword>
<dbReference type="SUPFAM" id="SSF48264">
    <property type="entry name" value="Cytochrome P450"/>
    <property type="match status" value="1"/>
</dbReference>
<keyword evidence="7" id="KW-0503">Monooxygenase</keyword>
<dbReference type="Proteomes" id="UP001642406">
    <property type="component" value="Unassembled WGS sequence"/>
</dbReference>
<evidence type="ECO:0000256" key="5">
    <source>
        <dbReference type="ARBA" id="ARBA00023002"/>
    </source>
</evidence>
<evidence type="ECO:0000313" key="10">
    <source>
        <dbReference type="Proteomes" id="UP001642406"/>
    </source>
</evidence>
<comment type="similarity">
    <text evidence="2">Belongs to the cytochrome P450 family.</text>
</comment>
<reference evidence="9 10" key="1">
    <citation type="submission" date="2024-01" db="EMBL/GenBank/DDBJ databases">
        <authorList>
            <person name="Allen C."/>
            <person name="Tagirdzhanova G."/>
        </authorList>
    </citation>
    <scope>NUCLEOTIDE SEQUENCE [LARGE SCALE GENOMIC DNA]</scope>
</reference>
<comment type="caution">
    <text evidence="9">The sequence shown here is derived from an EMBL/GenBank/DDBJ whole genome shotgun (WGS) entry which is preliminary data.</text>
</comment>
<evidence type="ECO:0000313" key="9">
    <source>
        <dbReference type="EMBL" id="CAK7235525.1"/>
    </source>
</evidence>